<dbReference type="PANTHER" id="PTHR35333:SF3">
    <property type="entry name" value="BETA-LACTAMASE-TYPE TRANSPEPTIDASE FOLD CONTAINING PROTEIN"/>
    <property type="match status" value="1"/>
</dbReference>
<feature type="compositionally biased region" description="Acidic residues" evidence="1">
    <location>
        <begin position="192"/>
        <end position="228"/>
    </location>
</feature>
<dbReference type="InterPro" id="IPR012338">
    <property type="entry name" value="Beta-lactam/transpept-like"/>
</dbReference>
<feature type="compositionally biased region" description="Low complexity" evidence="1">
    <location>
        <begin position="76"/>
        <end position="95"/>
    </location>
</feature>
<sequence>MHPRLPLIAGVPGRLSAVALTTALLATGCAPNFHSPEPSSMVQVRFTQPAPAAAQDSAESTMSEAAVELADRISETHAAAAHAPDGGTAAVAGEVTAEEPVEEAGAEPSTTTGGSDTPGTQTPIPTAPPEGVTELAADLNAAHEASNGRSEEEEADAEDSEDGSPADESDEATDPEEDDDGDSSSEDTTRDEADEPEDEGTADEGESADIGPDEEPELGESLELEDPTDPAPPVQSTAPSFDGDLNTYLAALASNYPGQISINVAELGADGRHGSTGGGDSHRSASTYKILIAHSVLQRIEDGSMSWDDPVIGERDLAQCFHDMIALSDNHCPEKLGPEIGWATIYSEAAPLGVTNTRGGEGGILTTADDLSSFMTSLATGSMSITDSSQQRLRDALAANIHRQGIPAGSTGQVLNKPGWISGNLHDTAIVHHPSGSYVLTILSQGSSWDAIAAITRDIETALGYQ</sequence>
<protein>
    <recommendedName>
        <fullName evidence="2">Beta-lactamase class A catalytic domain-containing protein</fullName>
    </recommendedName>
</protein>
<dbReference type="EMBL" id="JABAHY010000001">
    <property type="protein sequence ID" value="NLS08441.1"/>
    <property type="molecule type" value="Genomic_DNA"/>
</dbReference>
<dbReference type="PROSITE" id="PS51257">
    <property type="entry name" value="PROKAR_LIPOPROTEIN"/>
    <property type="match status" value="1"/>
</dbReference>
<keyword evidence="4" id="KW-1185">Reference proteome</keyword>
<dbReference type="Pfam" id="PF13354">
    <property type="entry name" value="Beta-lactamase2"/>
    <property type="match status" value="1"/>
</dbReference>
<dbReference type="InterPro" id="IPR045155">
    <property type="entry name" value="Beta-lactam_cat"/>
</dbReference>
<reference evidence="3 4" key="1">
    <citation type="submission" date="2020-04" db="EMBL/GenBank/DDBJ databases">
        <title>Nesterenkonia sp. nov., isolated from marine sediment.</title>
        <authorList>
            <person name="Zhang G."/>
        </authorList>
    </citation>
    <scope>NUCLEOTIDE SEQUENCE [LARGE SCALE GENOMIC DNA]</scope>
    <source>
        <strain evidence="3 4">MY13</strain>
    </source>
</reference>
<evidence type="ECO:0000313" key="3">
    <source>
        <dbReference type="EMBL" id="NLS08441.1"/>
    </source>
</evidence>
<dbReference type="Proteomes" id="UP000523139">
    <property type="component" value="Unassembled WGS sequence"/>
</dbReference>
<proteinExistence type="predicted"/>
<name>A0A7X8YCL6_9MICC</name>
<dbReference type="Gene3D" id="3.40.710.10">
    <property type="entry name" value="DD-peptidase/beta-lactamase superfamily"/>
    <property type="match status" value="1"/>
</dbReference>
<comment type="caution">
    <text evidence="3">The sequence shown here is derived from an EMBL/GenBank/DDBJ whole genome shotgun (WGS) entry which is preliminary data.</text>
</comment>
<evidence type="ECO:0000256" key="1">
    <source>
        <dbReference type="SAM" id="MobiDB-lite"/>
    </source>
</evidence>
<dbReference type="RefSeq" id="WP_168885950.1">
    <property type="nucleotide sequence ID" value="NZ_JABAHY010000001.1"/>
</dbReference>
<feature type="domain" description="Beta-lactamase class A catalytic" evidence="2">
    <location>
        <begin position="272"/>
        <end position="443"/>
    </location>
</feature>
<dbReference type="AlphaFoldDB" id="A0A7X8YCL6"/>
<dbReference type="SUPFAM" id="SSF56601">
    <property type="entry name" value="beta-lactamase/transpeptidase-like"/>
    <property type="match status" value="1"/>
</dbReference>
<feature type="region of interest" description="Disordered" evidence="1">
    <location>
        <begin position="74"/>
        <end position="242"/>
    </location>
</feature>
<feature type="compositionally biased region" description="Acidic residues" evidence="1">
    <location>
        <begin position="151"/>
        <end position="185"/>
    </location>
</feature>
<dbReference type="GO" id="GO:0030655">
    <property type="term" value="P:beta-lactam antibiotic catabolic process"/>
    <property type="evidence" value="ECO:0007669"/>
    <property type="project" value="InterPro"/>
</dbReference>
<accession>A0A7X8YCL6</accession>
<evidence type="ECO:0000259" key="2">
    <source>
        <dbReference type="Pfam" id="PF13354"/>
    </source>
</evidence>
<evidence type="ECO:0000313" key="4">
    <source>
        <dbReference type="Proteomes" id="UP000523139"/>
    </source>
</evidence>
<gene>
    <name evidence="3" type="ORF">HGQ17_00140</name>
</gene>
<dbReference type="GO" id="GO:0046677">
    <property type="term" value="P:response to antibiotic"/>
    <property type="evidence" value="ECO:0007669"/>
    <property type="project" value="InterPro"/>
</dbReference>
<organism evidence="3 4">
    <name type="scientific">Nesterenkonia sedimenti</name>
    <dbReference type="NCBI Taxonomy" id="1463632"/>
    <lineage>
        <taxon>Bacteria</taxon>
        <taxon>Bacillati</taxon>
        <taxon>Actinomycetota</taxon>
        <taxon>Actinomycetes</taxon>
        <taxon>Micrococcales</taxon>
        <taxon>Micrococcaceae</taxon>
        <taxon>Nesterenkonia</taxon>
    </lineage>
</organism>
<dbReference type="PANTHER" id="PTHR35333">
    <property type="entry name" value="BETA-LACTAMASE"/>
    <property type="match status" value="1"/>
</dbReference>
<feature type="compositionally biased region" description="Low complexity" evidence="1">
    <location>
        <begin position="106"/>
        <end position="123"/>
    </location>
</feature>
<feature type="compositionally biased region" description="Acidic residues" evidence="1">
    <location>
        <begin position="96"/>
        <end position="105"/>
    </location>
</feature>
<dbReference type="InterPro" id="IPR000871">
    <property type="entry name" value="Beta-lactam_class-A"/>
</dbReference>
<dbReference type="GO" id="GO:0008800">
    <property type="term" value="F:beta-lactamase activity"/>
    <property type="evidence" value="ECO:0007669"/>
    <property type="project" value="InterPro"/>
</dbReference>